<dbReference type="AlphaFoldDB" id="A0A2N0I2P1"/>
<keyword evidence="1" id="KW-0812">Transmembrane</keyword>
<comment type="caution">
    <text evidence="2">The sequence shown here is derived from an EMBL/GenBank/DDBJ whole genome shotgun (WGS) entry which is preliminary data.</text>
</comment>
<evidence type="ECO:0000313" key="3">
    <source>
        <dbReference type="Proteomes" id="UP000232587"/>
    </source>
</evidence>
<feature type="transmembrane region" description="Helical" evidence="1">
    <location>
        <begin position="34"/>
        <end position="55"/>
    </location>
</feature>
<dbReference type="EMBL" id="PHUF01000002">
    <property type="protein sequence ID" value="PKB25478.1"/>
    <property type="molecule type" value="Genomic_DNA"/>
</dbReference>
<sequence length="56" mass="6148">MTTEIVFALIGGLLVLALNWRAMASHGLPRERLVKLALIWIGIIIVITAGVRFFAT</sequence>
<dbReference type="RefSeq" id="WP_157812458.1">
    <property type="nucleotide sequence ID" value="NZ_PHUF01000002.1"/>
</dbReference>
<organism evidence="2 3">
    <name type="scientific">Novosphingobium kunmingense</name>
    <dbReference type="NCBI Taxonomy" id="1211806"/>
    <lineage>
        <taxon>Bacteria</taxon>
        <taxon>Pseudomonadati</taxon>
        <taxon>Pseudomonadota</taxon>
        <taxon>Alphaproteobacteria</taxon>
        <taxon>Sphingomonadales</taxon>
        <taxon>Sphingomonadaceae</taxon>
        <taxon>Novosphingobium</taxon>
    </lineage>
</organism>
<protein>
    <submittedName>
        <fullName evidence="2">Uncharacterized protein</fullName>
    </submittedName>
</protein>
<name>A0A2N0I2P1_9SPHN</name>
<proteinExistence type="predicted"/>
<evidence type="ECO:0000256" key="1">
    <source>
        <dbReference type="SAM" id="Phobius"/>
    </source>
</evidence>
<keyword evidence="3" id="KW-1185">Reference proteome</keyword>
<gene>
    <name evidence="2" type="ORF">B0I00_0679</name>
</gene>
<evidence type="ECO:0000313" key="2">
    <source>
        <dbReference type="EMBL" id="PKB25478.1"/>
    </source>
</evidence>
<accession>A0A2N0I2P1</accession>
<dbReference type="Proteomes" id="UP000232587">
    <property type="component" value="Unassembled WGS sequence"/>
</dbReference>
<keyword evidence="1" id="KW-0472">Membrane</keyword>
<reference evidence="2 3" key="1">
    <citation type="submission" date="2017-11" db="EMBL/GenBank/DDBJ databases">
        <title>Genomic Encyclopedia of Type Strains, Phase III (KMG-III): the genomes of soil and plant-associated and newly described type strains.</title>
        <authorList>
            <person name="Whitman W."/>
        </authorList>
    </citation>
    <scope>NUCLEOTIDE SEQUENCE [LARGE SCALE GENOMIC DNA]</scope>
    <source>
        <strain evidence="2 3">CGMCC 1.12274</strain>
    </source>
</reference>
<keyword evidence="1" id="KW-1133">Transmembrane helix</keyword>